<evidence type="ECO:0000256" key="2">
    <source>
        <dbReference type="ARBA" id="ARBA00022487"/>
    </source>
</evidence>
<dbReference type="SUPFAM" id="SSF53474">
    <property type="entry name" value="alpha/beta-Hydrolases"/>
    <property type="match status" value="1"/>
</dbReference>
<proteinExistence type="inferred from homology"/>
<keyword evidence="6" id="KW-0106">Calcium</keyword>
<dbReference type="InParanoid" id="W3XJE5"/>
<dbReference type="Proteomes" id="UP000030651">
    <property type="component" value="Unassembled WGS sequence"/>
</dbReference>
<dbReference type="GeneID" id="19268369"/>
<keyword evidence="7" id="KW-1015">Disulfide bond</keyword>
<dbReference type="EC" id="3.1.1.-" evidence="8"/>
<evidence type="ECO:0000313" key="10">
    <source>
        <dbReference type="Proteomes" id="UP000030651"/>
    </source>
</evidence>
<dbReference type="PANTHER" id="PTHR33938:SF8">
    <property type="entry name" value="CARBOXYLIC ESTER HYDROLASE"/>
    <property type="match status" value="1"/>
</dbReference>
<accession>W3XJE5</accession>
<keyword evidence="4" id="KW-0732">Signal</keyword>
<dbReference type="KEGG" id="pfy:PFICI_03356"/>
<comment type="similarity">
    <text evidence="1 8">Belongs to the tannase family.</text>
</comment>
<evidence type="ECO:0000256" key="3">
    <source>
        <dbReference type="ARBA" id="ARBA00022723"/>
    </source>
</evidence>
<keyword evidence="2" id="KW-0719">Serine esterase</keyword>
<protein>
    <recommendedName>
        <fullName evidence="8">Carboxylic ester hydrolase</fullName>
        <ecNumber evidence="8">3.1.1.-</ecNumber>
    </recommendedName>
</protein>
<keyword evidence="5 8" id="KW-0378">Hydrolase</keyword>
<evidence type="ECO:0000256" key="4">
    <source>
        <dbReference type="ARBA" id="ARBA00022729"/>
    </source>
</evidence>
<organism evidence="9 10">
    <name type="scientific">Pestalotiopsis fici (strain W106-1 / CGMCC3.15140)</name>
    <dbReference type="NCBI Taxonomy" id="1229662"/>
    <lineage>
        <taxon>Eukaryota</taxon>
        <taxon>Fungi</taxon>
        <taxon>Dikarya</taxon>
        <taxon>Ascomycota</taxon>
        <taxon>Pezizomycotina</taxon>
        <taxon>Sordariomycetes</taxon>
        <taxon>Xylariomycetidae</taxon>
        <taxon>Amphisphaeriales</taxon>
        <taxon>Sporocadaceae</taxon>
        <taxon>Pestalotiopsis</taxon>
    </lineage>
</organism>
<dbReference type="GO" id="GO:0046872">
    <property type="term" value="F:metal ion binding"/>
    <property type="evidence" value="ECO:0007669"/>
    <property type="project" value="UniProtKB-KW"/>
</dbReference>
<dbReference type="RefSeq" id="XP_007830128.1">
    <property type="nucleotide sequence ID" value="XM_007831937.1"/>
</dbReference>
<evidence type="ECO:0000313" key="9">
    <source>
        <dbReference type="EMBL" id="ETS85331.1"/>
    </source>
</evidence>
<reference evidence="10" key="1">
    <citation type="journal article" date="2015" name="BMC Genomics">
        <title>Genomic and transcriptomic analysis of the endophytic fungus Pestalotiopsis fici reveals its lifestyle and high potential for synthesis of natural products.</title>
        <authorList>
            <person name="Wang X."/>
            <person name="Zhang X."/>
            <person name="Liu L."/>
            <person name="Xiang M."/>
            <person name="Wang W."/>
            <person name="Sun X."/>
            <person name="Che Y."/>
            <person name="Guo L."/>
            <person name="Liu G."/>
            <person name="Guo L."/>
            <person name="Wang C."/>
            <person name="Yin W.B."/>
            <person name="Stadler M."/>
            <person name="Zhang X."/>
            <person name="Liu X."/>
        </authorList>
    </citation>
    <scope>NUCLEOTIDE SEQUENCE [LARGE SCALE GENOMIC DNA]</scope>
    <source>
        <strain evidence="10">W106-1 / CGMCC3.15140</strain>
    </source>
</reference>
<dbReference type="InterPro" id="IPR011118">
    <property type="entry name" value="Tannase/feruloyl_esterase"/>
</dbReference>
<dbReference type="EMBL" id="KI912110">
    <property type="protein sequence ID" value="ETS85331.1"/>
    <property type="molecule type" value="Genomic_DNA"/>
</dbReference>
<keyword evidence="3" id="KW-0479">Metal-binding</keyword>
<dbReference type="eggNOG" id="ENOG502SH94">
    <property type="taxonomic scope" value="Eukaryota"/>
</dbReference>
<evidence type="ECO:0000256" key="5">
    <source>
        <dbReference type="ARBA" id="ARBA00022801"/>
    </source>
</evidence>
<dbReference type="OMA" id="CPEMGSD"/>
<evidence type="ECO:0000256" key="7">
    <source>
        <dbReference type="ARBA" id="ARBA00023157"/>
    </source>
</evidence>
<evidence type="ECO:0000256" key="6">
    <source>
        <dbReference type="ARBA" id="ARBA00022837"/>
    </source>
</evidence>
<gene>
    <name evidence="9" type="ORF">PFICI_03356</name>
</gene>
<dbReference type="AlphaFoldDB" id="W3XJE5"/>
<dbReference type="OrthoDB" id="3039123at2759"/>
<dbReference type="PANTHER" id="PTHR33938">
    <property type="entry name" value="FERULOYL ESTERASE B-RELATED"/>
    <property type="match status" value="1"/>
</dbReference>
<dbReference type="InterPro" id="IPR029058">
    <property type="entry name" value="AB_hydrolase_fold"/>
</dbReference>
<keyword evidence="10" id="KW-1185">Reference proteome</keyword>
<sequence>MKSIIPLVLSAATVVKGVQRTYSAPLIDCESLVAPEVEGAVTTSINATSVNATAASGYCAVEVYLTHGNSSDNVLILTWLPVSWNGRYQGTGGGGVVAGGSSSALIAPVASGYAAGTTNAGLPNSADGSDWANNTQLVNNFAYLSVHEMTVVGKALVEQFYGKAPDYSYWNGCSTGGRQGHMEVQRYPTDYQGVYAASPAINYDRFQPAELWPYVVQNVEGEFVPQCIFTALTNAAIELCDIDDGAEDGLIVNPNTCGFDANSLVGQAVNCSGNSTTITERQAKIFNSIAHGPVGTEGNKLFSGLPLGSSLATIAGTTPVNLISAWVRAFVLHQPDFDLSTITYETFPQIFNLSVEEWHYRIGTSDPDLTPFQEAGGKLLSWHGFADSLIGGNGTVQYRIDVQDTLGGPDKVDEFYRLFMAPGVEHCGGGYGATPSDPFDVLVAWVENGTAPDTLPAAGNGLTRNLCRFPLQLEYSGTGDIDLAESWTCV</sequence>
<name>W3XJE5_PESFW</name>
<dbReference type="GO" id="GO:0030600">
    <property type="term" value="F:feruloyl esterase activity"/>
    <property type="evidence" value="ECO:0007669"/>
    <property type="project" value="UniProtKB-ARBA"/>
</dbReference>
<evidence type="ECO:0000256" key="8">
    <source>
        <dbReference type="RuleBase" id="RU361238"/>
    </source>
</evidence>
<evidence type="ECO:0000256" key="1">
    <source>
        <dbReference type="ARBA" id="ARBA00006249"/>
    </source>
</evidence>
<dbReference type="HOGENOM" id="CLU_014819_3_2_1"/>
<dbReference type="Pfam" id="PF07519">
    <property type="entry name" value="Tannase"/>
    <property type="match status" value="1"/>
</dbReference>